<reference evidence="1 2" key="1">
    <citation type="submission" date="2020-05" db="EMBL/GenBank/DDBJ databases">
        <title>Erythrobacter mangrovi sp. nov., isolated from rhizosphere soil of mangrove plant (Kandelia candel).</title>
        <authorList>
            <person name="Ye Y.H."/>
        </authorList>
    </citation>
    <scope>NUCLEOTIDE SEQUENCE [LARGE SCALE GENOMIC DNA]</scope>
    <source>
        <strain evidence="1 2">EB310</strain>
    </source>
</reference>
<dbReference type="RefSeq" id="WP_173214591.1">
    <property type="nucleotide sequence ID" value="NZ_CP053921.1"/>
</dbReference>
<dbReference type="KEGG" id="emv:HQR01_09360"/>
<name>A0A7D3Y051_9SPHN</name>
<evidence type="ECO:0000313" key="2">
    <source>
        <dbReference type="Proteomes" id="UP000504693"/>
    </source>
</evidence>
<protein>
    <submittedName>
        <fullName evidence="1">Uncharacterized protein</fullName>
    </submittedName>
</protein>
<dbReference type="Proteomes" id="UP000504693">
    <property type="component" value="Chromosome"/>
</dbReference>
<dbReference type="EMBL" id="CP053921">
    <property type="protein sequence ID" value="QKG71552.1"/>
    <property type="molecule type" value="Genomic_DNA"/>
</dbReference>
<dbReference type="AlphaFoldDB" id="A0A7D3Y051"/>
<accession>A0A7D3Y051</accession>
<sequence>MRVPFLLCIAAMTIAADTPEDIRAGGQAEHAMMLLGLPDASTTDCHDRISKARQGEAKPELDRQPASADQPYLIAAVDQRVNGCSVMVMHHDKTDFRSLPLPSEGPLRLEPAN</sequence>
<keyword evidence="2" id="KW-1185">Reference proteome</keyword>
<gene>
    <name evidence="1" type="ORF">HQR01_09360</name>
</gene>
<organism evidence="1 2">
    <name type="scientific">Erythrobacter mangrovi</name>
    <dbReference type="NCBI Taxonomy" id="2739433"/>
    <lineage>
        <taxon>Bacteria</taxon>
        <taxon>Pseudomonadati</taxon>
        <taxon>Pseudomonadota</taxon>
        <taxon>Alphaproteobacteria</taxon>
        <taxon>Sphingomonadales</taxon>
        <taxon>Erythrobacteraceae</taxon>
        <taxon>Erythrobacter/Porphyrobacter group</taxon>
        <taxon>Erythrobacter</taxon>
    </lineage>
</organism>
<evidence type="ECO:0000313" key="1">
    <source>
        <dbReference type="EMBL" id="QKG71552.1"/>
    </source>
</evidence>
<proteinExistence type="predicted"/>